<name>A0AAE3WAM1_9ACTN</name>
<gene>
    <name evidence="2" type="ORF">J2S42_008241</name>
</gene>
<comment type="caution">
    <text evidence="2">The sequence shown here is derived from an EMBL/GenBank/DDBJ whole genome shotgun (WGS) entry which is preliminary data.</text>
</comment>
<organism evidence="2 3">
    <name type="scientific">Catenuloplanes indicus</name>
    <dbReference type="NCBI Taxonomy" id="137267"/>
    <lineage>
        <taxon>Bacteria</taxon>
        <taxon>Bacillati</taxon>
        <taxon>Actinomycetota</taxon>
        <taxon>Actinomycetes</taxon>
        <taxon>Micromonosporales</taxon>
        <taxon>Micromonosporaceae</taxon>
        <taxon>Catenuloplanes</taxon>
    </lineage>
</organism>
<reference evidence="2 3" key="1">
    <citation type="submission" date="2023-07" db="EMBL/GenBank/DDBJ databases">
        <title>Sequencing the genomes of 1000 actinobacteria strains.</title>
        <authorList>
            <person name="Klenk H.-P."/>
        </authorList>
    </citation>
    <scope>NUCLEOTIDE SEQUENCE [LARGE SCALE GENOMIC DNA]</scope>
    <source>
        <strain evidence="2 3">DSM 44709</strain>
    </source>
</reference>
<sequence length="104" mass="11281">MAVLPPLAPHPFEPAKRANPNGPGLIDEAYCGFHQATDDQTGQFCMHLAGSPVHTTLLEAAAEDAAWRAKPSTCRACPDGCPSCTRNRSDCECYEHDEPEEEAR</sequence>
<feature type="compositionally biased region" description="Pro residues" evidence="1">
    <location>
        <begin position="1"/>
        <end position="12"/>
    </location>
</feature>
<feature type="region of interest" description="Disordered" evidence="1">
    <location>
        <begin position="1"/>
        <end position="21"/>
    </location>
</feature>
<dbReference type="AlphaFoldDB" id="A0AAE3WAM1"/>
<dbReference type="RefSeq" id="WP_307248481.1">
    <property type="nucleotide sequence ID" value="NZ_JAUSUZ010000001.1"/>
</dbReference>
<keyword evidence="3" id="KW-1185">Reference proteome</keyword>
<evidence type="ECO:0000313" key="3">
    <source>
        <dbReference type="Proteomes" id="UP001240236"/>
    </source>
</evidence>
<evidence type="ECO:0000313" key="2">
    <source>
        <dbReference type="EMBL" id="MDQ0371572.1"/>
    </source>
</evidence>
<dbReference type="EMBL" id="JAUSUZ010000001">
    <property type="protein sequence ID" value="MDQ0371572.1"/>
    <property type="molecule type" value="Genomic_DNA"/>
</dbReference>
<protein>
    <submittedName>
        <fullName evidence="2">Uncharacterized protein</fullName>
    </submittedName>
</protein>
<accession>A0AAE3WAM1</accession>
<proteinExistence type="predicted"/>
<evidence type="ECO:0000256" key="1">
    <source>
        <dbReference type="SAM" id="MobiDB-lite"/>
    </source>
</evidence>
<dbReference type="Proteomes" id="UP001240236">
    <property type="component" value="Unassembled WGS sequence"/>
</dbReference>